<evidence type="ECO:0000259" key="4">
    <source>
        <dbReference type="Pfam" id="PF01872"/>
    </source>
</evidence>
<dbReference type="Gene3D" id="3.40.430.10">
    <property type="entry name" value="Dihydrofolate Reductase, subunit A"/>
    <property type="match status" value="1"/>
</dbReference>
<evidence type="ECO:0000256" key="2">
    <source>
        <dbReference type="ARBA" id="ARBA00022857"/>
    </source>
</evidence>
<feature type="domain" description="Bacterial bifunctional deaminase-reductase C-terminal" evidence="4">
    <location>
        <begin position="46"/>
        <end position="253"/>
    </location>
</feature>
<reference evidence="5 6" key="1">
    <citation type="submission" date="2020-08" db="EMBL/GenBank/DDBJ databases">
        <title>Sequencing the genomes of 1000 actinobacteria strains.</title>
        <authorList>
            <person name="Klenk H.-P."/>
        </authorList>
    </citation>
    <scope>NUCLEOTIDE SEQUENCE [LARGE SCALE GENOMIC DNA]</scope>
    <source>
        <strain evidence="5 6">DSM 20419</strain>
    </source>
</reference>
<evidence type="ECO:0000256" key="1">
    <source>
        <dbReference type="ARBA" id="ARBA00005104"/>
    </source>
</evidence>
<evidence type="ECO:0000313" key="6">
    <source>
        <dbReference type="Proteomes" id="UP000545286"/>
    </source>
</evidence>
<dbReference type="SUPFAM" id="SSF53597">
    <property type="entry name" value="Dihydrofolate reductase-like"/>
    <property type="match status" value="1"/>
</dbReference>
<dbReference type="InterPro" id="IPR024072">
    <property type="entry name" value="DHFR-like_dom_sf"/>
</dbReference>
<protein>
    <submittedName>
        <fullName evidence="5">Riboflavin biosynthesis pyrimidine reductase</fullName>
    </submittedName>
</protein>
<dbReference type="Pfam" id="PF01872">
    <property type="entry name" value="RibD_C"/>
    <property type="match status" value="1"/>
</dbReference>
<keyword evidence="3" id="KW-0560">Oxidoreductase</keyword>
<keyword evidence="2" id="KW-0521">NADP</keyword>
<dbReference type="InterPro" id="IPR002734">
    <property type="entry name" value="RibDG_C"/>
</dbReference>
<dbReference type="RefSeq" id="WP_183626785.1">
    <property type="nucleotide sequence ID" value="NZ_JACHWJ010000009.1"/>
</dbReference>
<dbReference type="GO" id="GO:0008703">
    <property type="term" value="F:5-amino-6-(5-phosphoribosylamino)uracil reductase activity"/>
    <property type="evidence" value="ECO:0007669"/>
    <property type="project" value="InterPro"/>
</dbReference>
<comment type="caution">
    <text evidence="5">The sequence shown here is derived from an EMBL/GenBank/DDBJ whole genome shotgun (WGS) entry which is preliminary data.</text>
</comment>
<accession>A0A7W4YH61</accession>
<gene>
    <name evidence="5" type="ORF">FHX72_003631</name>
</gene>
<organism evidence="5 6">
    <name type="scientific">Pseudoclavibacter helvolus</name>
    <dbReference type="NCBI Taxonomy" id="255205"/>
    <lineage>
        <taxon>Bacteria</taxon>
        <taxon>Bacillati</taxon>
        <taxon>Actinomycetota</taxon>
        <taxon>Actinomycetes</taxon>
        <taxon>Micrococcales</taxon>
        <taxon>Microbacteriaceae</taxon>
        <taxon>Pseudoclavibacter</taxon>
    </lineage>
</organism>
<comment type="pathway">
    <text evidence="1">Cofactor biosynthesis; riboflavin biosynthesis.</text>
</comment>
<dbReference type="Proteomes" id="UP000545286">
    <property type="component" value="Unassembled WGS sequence"/>
</dbReference>
<keyword evidence="6" id="KW-1185">Reference proteome</keyword>
<proteinExistence type="predicted"/>
<dbReference type="GO" id="GO:0009231">
    <property type="term" value="P:riboflavin biosynthetic process"/>
    <property type="evidence" value="ECO:0007669"/>
    <property type="project" value="InterPro"/>
</dbReference>
<evidence type="ECO:0000313" key="5">
    <source>
        <dbReference type="EMBL" id="MBB2959463.1"/>
    </source>
</evidence>
<dbReference type="EMBL" id="JACHWJ010000009">
    <property type="protein sequence ID" value="MBB2959463.1"/>
    <property type="molecule type" value="Genomic_DNA"/>
</dbReference>
<evidence type="ECO:0000256" key="3">
    <source>
        <dbReference type="ARBA" id="ARBA00023002"/>
    </source>
</evidence>
<dbReference type="PANTHER" id="PTHR38011:SF7">
    <property type="entry name" value="2,5-DIAMINO-6-RIBOSYLAMINO-4(3H)-PYRIMIDINONE 5'-PHOSPHATE REDUCTASE"/>
    <property type="match status" value="1"/>
</dbReference>
<dbReference type="PANTHER" id="PTHR38011">
    <property type="entry name" value="DIHYDROFOLATE REDUCTASE FAMILY PROTEIN (AFU_ORTHOLOGUE AFUA_8G06820)"/>
    <property type="match status" value="1"/>
</dbReference>
<dbReference type="AlphaFoldDB" id="A0A7W4YH61"/>
<sequence>MNAPSAAIRSLLGPGPPLGLDSQHGWLDDEQLLAHYAYPPNGAFRLNFVASVDGAAMGGDGRSGSLGTAADHRVFELLRRLADLVLVGAGTLRDEGYVGLRVSESSVAWREARGRPAHPTLGIVSSRLALDPKHEMFADAPVPPIVVTPVSDPDRLAPFREVATVLTVPEHPERPGTLDVTELRAMLHDLGHSEVLCEGGPSLFGEINAQGAFDELCLTVSPAIVGGGGGRIAHSETLAQHPLALAGVLECDDTLLLHYRRSAGLS</sequence>
<name>A0A7W4YH61_9MICO</name>
<dbReference type="InterPro" id="IPR050765">
    <property type="entry name" value="Riboflavin_Biosynth_HTPR"/>
</dbReference>